<dbReference type="EMBL" id="JHEG04000001">
    <property type="protein sequence ID" value="KAF3887691.1"/>
    <property type="molecule type" value="Genomic_DNA"/>
</dbReference>
<accession>A0A8S9T566</accession>
<gene>
    <name evidence="1" type="ORF">DA73_0400021000</name>
</gene>
<proteinExistence type="predicted"/>
<sequence length="53" mass="6172">MISSTNCFPEKNKQSLENFDNIAQSFLTNALWYFTLPQRAYNLVYLLGSRPLL</sequence>
<dbReference type="AlphaFoldDB" id="A0A8S9T566"/>
<reference evidence="1" key="1">
    <citation type="journal article" date="2015" name="Genome Announc.">
        <title>Draft Genome Sequence of Tolypothrix boutellei Strain VB521301.</title>
        <authorList>
            <person name="Chandrababunaidu M.M."/>
            <person name="Singh D."/>
            <person name="Sen D."/>
            <person name="Bhan S."/>
            <person name="Das S."/>
            <person name="Gupta A."/>
            <person name="Adhikary S.P."/>
            <person name="Tripathy S."/>
        </authorList>
    </citation>
    <scope>NUCLEOTIDE SEQUENCE</scope>
    <source>
        <strain evidence="1">VB521301</strain>
    </source>
</reference>
<evidence type="ECO:0000313" key="2">
    <source>
        <dbReference type="Proteomes" id="UP000029738"/>
    </source>
</evidence>
<organism evidence="1 2">
    <name type="scientific">Tolypothrix bouteillei VB521301</name>
    <dbReference type="NCBI Taxonomy" id="1479485"/>
    <lineage>
        <taxon>Bacteria</taxon>
        <taxon>Bacillati</taxon>
        <taxon>Cyanobacteriota</taxon>
        <taxon>Cyanophyceae</taxon>
        <taxon>Nostocales</taxon>
        <taxon>Tolypothrichaceae</taxon>
        <taxon>Tolypothrix</taxon>
    </lineage>
</organism>
<reference evidence="1" key="2">
    <citation type="submission" date="2019-11" db="EMBL/GenBank/DDBJ databases">
        <title>Improved Assembly of Tolypothrix boutellei genome.</title>
        <authorList>
            <person name="Sarangi A.N."/>
            <person name="Mukherjee M."/>
            <person name="Ghosh S."/>
            <person name="Singh D."/>
            <person name="Das A."/>
            <person name="Kant S."/>
            <person name="Prusty A."/>
            <person name="Tripathy S."/>
        </authorList>
    </citation>
    <scope>NUCLEOTIDE SEQUENCE</scope>
    <source>
        <strain evidence="1">VB521301</strain>
    </source>
</reference>
<evidence type="ECO:0000313" key="1">
    <source>
        <dbReference type="EMBL" id="KAF3887691.1"/>
    </source>
</evidence>
<keyword evidence="2" id="KW-1185">Reference proteome</keyword>
<protein>
    <submittedName>
        <fullName evidence="1">Uncharacterized protein</fullName>
    </submittedName>
</protein>
<name>A0A8S9T566_9CYAN</name>
<dbReference type="Proteomes" id="UP000029738">
    <property type="component" value="Unassembled WGS sequence"/>
</dbReference>
<comment type="caution">
    <text evidence="1">The sequence shown here is derived from an EMBL/GenBank/DDBJ whole genome shotgun (WGS) entry which is preliminary data.</text>
</comment>